<sequence>MIQKRIHLIMCSSKKRLPNRDLSN</sequence>
<organism evidence="1">
    <name type="scientific">Arundo donax</name>
    <name type="common">Giant reed</name>
    <name type="synonym">Donax arundinaceus</name>
    <dbReference type="NCBI Taxonomy" id="35708"/>
    <lineage>
        <taxon>Eukaryota</taxon>
        <taxon>Viridiplantae</taxon>
        <taxon>Streptophyta</taxon>
        <taxon>Embryophyta</taxon>
        <taxon>Tracheophyta</taxon>
        <taxon>Spermatophyta</taxon>
        <taxon>Magnoliopsida</taxon>
        <taxon>Liliopsida</taxon>
        <taxon>Poales</taxon>
        <taxon>Poaceae</taxon>
        <taxon>PACMAD clade</taxon>
        <taxon>Arundinoideae</taxon>
        <taxon>Arundineae</taxon>
        <taxon>Arundo</taxon>
    </lineage>
</organism>
<accession>A0A0A8XXF9</accession>
<protein>
    <submittedName>
        <fullName evidence="1">Uncharacterized protein</fullName>
    </submittedName>
</protein>
<dbReference type="EMBL" id="GBRH01279241">
    <property type="protein sequence ID" value="JAD18654.1"/>
    <property type="molecule type" value="Transcribed_RNA"/>
</dbReference>
<evidence type="ECO:0000313" key="1">
    <source>
        <dbReference type="EMBL" id="JAD18654.1"/>
    </source>
</evidence>
<reference evidence="1" key="1">
    <citation type="submission" date="2014-09" db="EMBL/GenBank/DDBJ databases">
        <authorList>
            <person name="Magalhaes I.L.F."/>
            <person name="Oliveira U."/>
            <person name="Santos F.R."/>
            <person name="Vidigal T.H.D.A."/>
            <person name="Brescovit A.D."/>
            <person name="Santos A.J."/>
        </authorList>
    </citation>
    <scope>NUCLEOTIDE SEQUENCE</scope>
    <source>
        <tissue evidence="1">Shoot tissue taken approximately 20 cm above the soil surface</tissue>
    </source>
</reference>
<reference evidence="1" key="2">
    <citation type="journal article" date="2015" name="Data Brief">
        <title>Shoot transcriptome of the giant reed, Arundo donax.</title>
        <authorList>
            <person name="Barrero R.A."/>
            <person name="Guerrero F.D."/>
            <person name="Moolhuijzen P."/>
            <person name="Goolsby J.A."/>
            <person name="Tidwell J."/>
            <person name="Bellgard S.E."/>
            <person name="Bellgard M.I."/>
        </authorList>
    </citation>
    <scope>NUCLEOTIDE SEQUENCE</scope>
    <source>
        <tissue evidence="1">Shoot tissue taken approximately 20 cm above the soil surface</tissue>
    </source>
</reference>
<name>A0A0A8XXF9_ARUDO</name>
<proteinExistence type="predicted"/>
<dbReference type="AlphaFoldDB" id="A0A0A8XXF9"/>